<dbReference type="Pfam" id="PF02845">
    <property type="entry name" value="CUE"/>
    <property type="match status" value="1"/>
</dbReference>
<gene>
    <name evidence="3" type="ORF">HKI87_15g79210</name>
</gene>
<feature type="compositionally biased region" description="Polar residues" evidence="1">
    <location>
        <begin position="76"/>
        <end position="88"/>
    </location>
</feature>
<dbReference type="GO" id="GO:0043130">
    <property type="term" value="F:ubiquitin binding"/>
    <property type="evidence" value="ECO:0007669"/>
    <property type="project" value="InterPro"/>
</dbReference>
<dbReference type="AlphaFoldDB" id="A0AAX4PJQ2"/>
<proteinExistence type="predicted"/>
<evidence type="ECO:0000256" key="1">
    <source>
        <dbReference type="SAM" id="MobiDB-lite"/>
    </source>
</evidence>
<dbReference type="InterPro" id="IPR009060">
    <property type="entry name" value="UBA-like_sf"/>
</dbReference>
<protein>
    <submittedName>
        <fullName evidence="3">Activating signal cointegrator 1 complex subunit</fullName>
    </submittedName>
</protein>
<evidence type="ECO:0000313" key="4">
    <source>
        <dbReference type="Proteomes" id="UP001472866"/>
    </source>
</evidence>
<reference evidence="3 4" key="1">
    <citation type="submission" date="2024-03" db="EMBL/GenBank/DDBJ databases">
        <title>Complete genome sequence of the green alga Chloropicon roscoffensis RCC1871.</title>
        <authorList>
            <person name="Lemieux C."/>
            <person name="Pombert J.-F."/>
            <person name="Otis C."/>
            <person name="Turmel M."/>
        </authorList>
    </citation>
    <scope>NUCLEOTIDE SEQUENCE [LARGE SCALE GENOMIC DNA]</scope>
    <source>
        <strain evidence="3 4">RCC1871</strain>
    </source>
</reference>
<dbReference type="SUPFAM" id="SSF46934">
    <property type="entry name" value="UBA-like"/>
    <property type="match status" value="1"/>
</dbReference>
<dbReference type="PANTHER" id="PTHR21494:SF0">
    <property type="entry name" value="ACTIVATING SIGNAL COINTEGRATOR 1 COMPLEX SUBUNIT 2"/>
    <property type="match status" value="1"/>
</dbReference>
<organism evidence="3 4">
    <name type="scientific">Chloropicon roscoffensis</name>
    <dbReference type="NCBI Taxonomy" id="1461544"/>
    <lineage>
        <taxon>Eukaryota</taxon>
        <taxon>Viridiplantae</taxon>
        <taxon>Chlorophyta</taxon>
        <taxon>Chloropicophyceae</taxon>
        <taxon>Chloropicales</taxon>
        <taxon>Chloropicaceae</taxon>
        <taxon>Chloropicon</taxon>
    </lineage>
</organism>
<dbReference type="PROSITE" id="PS51140">
    <property type="entry name" value="CUE"/>
    <property type="match status" value="1"/>
</dbReference>
<dbReference type="Proteomes" id="UP001472866">
    <property type="component" value="Chromosome 15"/>
</dbReference>
<feature type="region of interest" description="Disordered" evidence="1">
    <location>
        <begin position="68"/>
        <end position="90"/>
    </location>
</feature>
<evidence type="ECO:0000259" key="2">
    <source>
        <dbReference type="PROSITE" id="PS51140"/>
    </source>
</evidence>
<accession>A0AAX4PJQ2</accession>
<dbReference type="InterPro" id="IPR003892">
    <property type="entry name" value="CUE"/>
</dbReference>
<feature type="compositionally biased region" description="Basic and acidic residues" evidence="1">
    <location>
        <begin position="601"/>
        <end position="620"/>
    </location>
</feature>
<name>A0AAX4PJQ2_9CHLO</name>
<dbReference type="CDD" id="cd14364">
    <property type="entry name" value="CUE_ASCC2"/>
    <property type="match status" value="1"/>
</dbReference>
<feature type="compositionally biased region" description="Basic residues" evidence="1">
    <location>
        <begin position="639"/>
        <end position="664"/>
    </location>
</feature>
<dbReference type="InterPro" id="IPR052586">
    <property type="entry name" value="ASCC2"/>
</dbReference>
<feature type="region of interest" description="Disordered" evidence="1">
    <location>
        <begin position="543"/>
        <end position="565"/>
    </location>
</feature>
<dbReference type="InterPro" id="IPR041800">
    <property type="entry name" value="ASCC2_CUE"/>
</dbReference>
<sequence length="664" mass="71548">MATDYLPVVPRDLKEARESFYGSEVVGYLSADLGALLREPDPKFWSVCERSQSLHVALDSYLRYAKRPHDRDDDASSLSGSTKVTECTESAEEQELSRRVFMCYYRMTMPLLDLEGGVEEQKRRGELLYQHSMVDVPKVLDLCAIYGEANPRLVGDLVRNVLELQPRFRADAIDCLRAASINVDRVVEQLLSSEEDFVDLLEHLSYLADALATLCAFLAVYPDAPSLLMEPSTGGGKNGGAENGQKPTELLRFLLRSRACALPKVALALDIAGTEVHGRFRRVYRGADSVVADCLTRCLDPGAGAAEGPRDAGDLLGVLRAAGEAEAAAGTNDGGILAALERDHSLSERVLRAVEAGKASVSKGQATELDAIMGSVAGRPGYFVGCLYPDRGGEGGGNGDAGGKPLADALLEKQVDAVRAILPDYGRGFIAACLRHYGGNAEVCVGHMMEGSLPYELATLDSNLEEVAPAAATAEALTPKNDGDGDGLGYYKRRGRGGGDSDDGLDFGDADLVVKDRILGMYEDDYDDSWGFEKDAVQREDLEDLSTGSGAQGGGQRPSQGKGEKQREFFVYEGKVFNYPKPGATKVTASSAPQALVAARVEEAEADRAASKKAREERLVKGPGEFPKQQQGKRGPGSYRRKEKNKAKVGNHNRKQKALRKQGL</sequence>
<keyword evidence="4" id="KW-1185">Reference proteome</keyword>
<evidence type="ECO:0000313" key="3">
    <source>
        <dbReference type="EMBL" id="WZN66356.1"/>
    </source>
</evidence>
<dbReference type="EMBL" id="CP151515">
    <property type="protein sequence ID" value="WZN66356.1"/>
    <property type="molecule type" value="Genomic_DNA"/>
</dbReference>
<dbReference type="PANTHER" id="PTHR21494">
    <property type="entry name" value="ACTIVATING SIGNAL COINTEGRATOR 1 COMPLEX SUBUNIT 2 ASC-1 COMPLEX SUBUNIT P100"/>
    <property type="match status" value="1"/>
</dbReference>
<feature type="domain" description="CUE" evidence="2">
    <location>
        <begin position="410"/>
        <end position="453"/>
    </location>
</feature>
<feature type="region of interest" description="Disordered" evidence="1">
    <location>
        <begin position="601"/>
        <end position="664"/>
    </location>
</feature>
<dbReference type="Gene3D" id="1.10.8.10">
    <property type="entry name" value="DNA helicase RuvA subunit, C-terminal domain"/>
    <property type="match status" value="1"/>
</dbReference>